<dbReference type="EMBL" id="GDID01001254">
    <property type="protein sequence ID" value="JAP95352.1"/>
    <property type="molecule type" value="Transcribed_RNA"/>
</dbReference>
<name>A0A146KF51_9EUKA</name>
<gene>
    <name evidence="1" type="ORF">TPC1_11687</name>
</gene>
<feature type="non-terminal residue" evidence="1">
    <location>
        <position position="1"/>
    </location>
</feature>
<sequence>MADFQGNYIEYQFDELRLKDYRLKQYDQQLINFESTSFKQNNPLDRVKIANRIVNSPTINTKFALEQLDPFMRGSVGKNLEVSAFKGGEETVNFEALKLSQIDVERRNEDRGIVPDDE</sequence>
<protein>
    <submittedName>
        <fullName evidence="1">Uncharacterized protein</fullName>
    </submittedName>
</protein>
<reference evidence="1" key="1">
    <citation type="submission" date="2015-07" db="EMBL/GenBank/DDBJ databases">
        <title>Adaptation to a free-living lifestyle via gene acquisitions in the diplomonad Trepomonas sp. PC1.</title>
        <authorList>
            <person name="Xu F."/>
            <person name="Jerlstrom-Hultqvist J."/>
            <person name="Kolisko M."/>
            <person name="Simpson A.G.B."/>
            <person name="Roger A.J."/>
            <person name="Svard S.G."/>
            <person name="Andersson J.O."/>
        </authorList>
    </citation>
    <scope>NUCLEOTIDE SEQUENCE</scope>
    <source>
        <strain evidence="1">PC1</strain>
    </source>
</reference>
<feature type="non-terminal residue" evidence="1">
    <location>
        <position position="118"/>
    </location>
</feature>
<proteinExistence type="predicted"/>
<accession>A0A146KF51</accession>
<evidence type="ECO:0000313" key="1">
    <source>
        <dbReference type="EMBL" id="JAP95352.1"/>
    </source>
</evidence>
<organism evidence="1">
    <name type="scientific">Trepomonas sp. PC1</name>
    <dbReference type="NCBI Taxonomy" id="1076344"/>
    <lineage>
        <taxon>Eukaryota</taxon>
        <taxon>Metamonada</taxon>
        <taxon>Diplomonadida</taxon>
        <taxon>Hexamitidae</taxon>
        <taxon>Hexamitinae</taxon>
        <taxon>Trepomonas</taxon>
    </lineage>
</organism>
<dbReference type="AlphaFoldDB" id="A0A146KF51"/>